<sequence length="70" mass="7082">METGGRTAGLALRDAADAGIRVGMAGPSGIRLPEQTPPEDVFVLMLTAAAEGPGAQLPPGRPIAYLRAAL</sequence>
<proteinExistence type="predicted"/>
<gene>
    <name evidence="1" type="ORF">ETD85_30470</name>
</gene>
<comment type="caution">
    <text evidence="1">The sequence shown here is derived from an EMBL/GenBank/DDBJ whole genome shotgun (WGS) entry which is preliminary data.</text>
</comment>
<protein>
    <submittedName>
        <fullName evidence="1">Uncharacterized protein</fullName>
    </submittedName>
</protein>
<evidence type="ECO:0000313" key="2">
    <source>
        <dbReference type="Proteomes" id="UP000306628"/>
    </source>
</evidence>
<keyword evidence="2" id="KW-1185">Reference proteome</keyword>
<accession>A0A5S4GAH9</accession>
<dbReference type="RefSeq" id="WP_138693244.1">
    <property type="nucleotide sequence ID" value="NZ_JBHSAZ010000089.1"/>
</dbReference>
<dbReference type="AlphaFoldDB" id="A0A5S4GAH9"/>
<dbReference type="EMBL" id="VCKX01000108">
    <property type="protein sequence ID" value="TMR30017.1"/>
    <property type="molecule type" value="Genomic_DNA"/>
</dbReference>
<name>A0A5S4GAH9_9ACTN</name>
<organism evidence="1 2">
    <name type="scientific">Nonomuraea zeae</name>
    <dbReference type="NCBI Taxonomy" id="1642303"/>
    <lineage>
        <taxon>Bacteria</taxon>
        <taxon>Bacillati</taxon>
        <taxon>Actinomycetota</taxon>
        <taxon>Actinomycetes</taxon>
        <taxon>Streptosporangiales</taxon>
        <taxon>Streptosporangiaceae</taxon>
        <taxon>Nonomuraea</taxon>
    </lineage>
</organism>
<evidence type="ECO:0000313" key="1">
    <source>
        <dbReference type="EMBL" id="TMR30017.1"/>
    </source>
</evidence>
<dbReference type="Proteomes" id="UP000306628">
    <property type="component" value="Unassembled WGS sequence"/>
</dbReference>
<reference evidence="1 2" key="1">
    <citation type="submission" date="2019-05" db="EMBL/GenBank/DDBJ databases">
        <title>Draft genome sequence of Nonomuraea zeae DSM 100528.</title>
        <authorList>
            <person name="Saricaoglu S."/>
            <person name="Isik K."/>
        </authorList>
    </citation>
    <scope>NUCLEOTIDE SEQUENCE [LARGE SCALE GENOMIC DNA]</scope>
    <source>
        <strain evidence="1 2">DSM 100528</strain>
    </source>
</reference>